<protein>
    <recommendedName>
        <fullName evidence="2">RING-type domain-containing protein</fullName>
    </recommendedName>
</protein>
<feature type="region of interest" description="Disordered" evidence="1">
    <location>
        <begin position="347"/>
        <end position="370"/>
    </location>
</feature>
<dbReference type="EMBL" id="CDMZ01002682">
    <property type="protein sequence ID" value="CEM43415.1"/>
    <property type="molecule type" value="Genomic_DNA"/>
</dbReference>
<dbReference type="VEuPathDB" id="CryptoDB:Cvel_27520"/>
<feature type="region of interest" description="Disordered" evidence="1">
    <location>
        <begin position="109"/>
        <end position="133"/>
    </location>
</feature>
<feature type="domain" description="RING-type" evidence="2">
    <location>
        <begin position="33"/>
        <end position="141"/>
    </location>
</feature>
<feature type="region of interest" description="Disordered" evidence="1">
    <location>
        <begin position="180"/>
        <end position="249"/>
    </location>
</feature>
<reference evidence="3" key="1">
    <citation type="submission" date="2014-11" db="EMBL/GenBank/DDBJ databases">
        <authorList>
            <person name="Otto D Thomas"/>
            <person name="Naeem Raeece"/>
        </authorList>
    </citation>
    <scope>NUCLEOTIDE SEQUENCE</scope>
</reference>
<proteinExistence type="predicted"/>
<dbReference type="SMART" id="SM00184">
    <property type="entry name" value="RING"/>
    <property type="match status" value="1"/>
</dbReference>
<accession>A0A0G4HHJ6</accession>
<organism evidence="3">
    <name type="scientific">Chromera velia CCMP2878</name>
    <dbReference type="NCBI Taxonomy" id="1169474"/>
    <lineage>
        <taxon>Eukaryota</taxon>
        <taxon>Sar</taxon>
        <taxon>Alveolata</taxon>
        <taxon>Colpodellida</taxon>
        <taxon>Chromeraceae</taxon>
        <taxon>Chromera</taxon>
    </lineage>
</organism>
<sequence>MKTTVKAEKSLLRAVEAVVDEVTEMNEHLQGSCAICMGSLIDTDSSPSASLEVTGQEEEAGGGSEVMTRLFRLSCFHTLHRRCLERWWFPEESAGQKWASAVVKQAAEERGELAPYPPSPEDEGGDVEGHPGQAKPCCPTCRGTAAPTEIAGVLPPALVSRYPEACALLTGIQPPEGGHCAAVAGEGGGKGAEKTQGKGEQKGEKASPPRGLPQLAESQSGGKSKGGLGRSSADLPQSSCSSSSSSSSSGAVATLLLTGVLSEEPSSGSDKKGGSSRGTAEEWFREFIKAEKGDALRERLATEFGAVGTVPFSSSRRPRLHVNFPDHAKALQAQLALSGTVIDEEDVQTPAGGTSRQLLLHITPKEQSSE</sequence>
<evidence type="ECO:0000256" key="1">
    <source>
        <dbReference type="SAM" id="MobiDB-lite"/>
    </source>
</evidence>
<feature type="compositionally biased region" description="Low complexity" evidence="1">
    <location>
        <begin position="238"/>
        <end position="249"/>
    </location>
</feature>
<gene>
    <name evidence="3" type="ORF">Cvel_27520</name>
</gene>
<dbReference type="Gene3D" id="3.30.40.10">
    <property type="entry name" value="Zinc/RING finger domain, C3HC4 (zinc finger)"/>
    <property type="match status" value="1"/>
</dbReference>
<dbReference type="SUPFAM" id="SSF57850">
    <property type="entry name" value="RING/U-box"/>
    <property type="match status" value="1"/>
</dbReference>
<dbReference type="AlphaFoldDB" id="A0A0G4HHJ6"/>
<name>A0A0G4HHJ6_9ALVE</name>
<evidence type="ECO:0000259" key="2">
    <source>
        <dbReference type="SMART" id="SM00184"/>
    </source>
</evidence>
<dbReference type="InterPro" id="IPR001841">
    <property type="entry name" value="Znf_RING"/>
</dbReference>
<dbReference type="InterPro" id="IPR013083">
    <property type="entry name" value="Znf_RING/FYVE/PHD"/>
</dbReference>
<feature type="compositionally biased region" description="Basic and acidic residues" evidence="1">
    <location>
        <begin position="191"/>
        <end position="207"/>
    </location>
</feature>
<evidence type="ECO:0000313" key="3">
    <source>
        <dbReference type="EMBL" id="CEM43415.1"/>
    </source>
</evidence>